<dbReference type="InterPro" id="IPR003593">
    <property type="entry name" value="AAA+_ATPase"/>
</dbReference>
<keyword evidence="2" id="KW-0813">Transport</keyword>
<keyword evidence="4 6" id="KW-0067">ATP-binding</keyword>
<proteinExistence type="inferred from homology"/>
<dbReference type="GO" id="GO:0005524">
    <property type="term" value="F:ATP binding"/>
    <property type="evidence" value="ECO:0007669"/>
    <property type="project" value="UniProtKB-KW"/>
</dbReference>
<comment type="similarity">
    <text evidence="1">Belongs to the ABC transporter superfamily.</text>
</comment>
<dbReference type="SUPFAM" id="SSF52540">
    <property type="entry name" value="P-loop containing nucleoside triphosphate hydrolases"/>
    <property type="match status" value="1"/>
</dbReference>
<evidence type="ECO:0000256" key="3">
    <source>
        <dbReference type="ARBA" id="ARBA00022741"/>
    </source>
</evidence>
<dbReference type="Proteomes" id="UP000551709">
    <property type="component" value="Chromosome"/>
</dbReference>
<organism evidence="6 7">
    <name type="scientific">Bradyrhizobium barranii subsp. apii</name>
    <dbReference type="NCBI Taxonomy" id="2819348"/>
    <lineage>
        <taxon>Bacteria</taxon>
        <taxon>Pseudomonadati</taxon>
        <taxon>Pseudomonadota</taxon>
        <taxon>Alphaproteobacteria</taxon>
        <taxon>Hyphomicrobiales</taxon>
        <taxon>Nitrobacteraceae</taxon>
        <taxon>Bradyrhizobium</taxon>
        <taxon>Bradyrhizobium barranii</taxon>
    </lineage>
</organism>
<comment type="function">
    <text evidence="5">Involved in beta-(1--&gt;2)glucan export. Transmembrane domains (TMD) form a pore in the inner membrane and the ATP-binding domain (NBD) is responsible for energy generation.</text>
</comment>
<dbReference type="PROSITE" id="PS00211">
    <property type="entry name" value="ABC_TRANSPORTER_1"/>
    <property type="match status" value="1"/>
</dbReference>
<evidence type="ECO:0000313" key="6">
    <source>
        <dbReference type="EMBL" id="UPT91743.1"/>
    </source>
</evidence>
<dbReference type="InterPro" id="IPR027417">
    <property type="entry name" value="P-loop_NTPase"/>
</dbReference>
<dbReference type="InterPro" id="IPR017871">
    <property type="entry name" value="ABC_transporter-like_CS"/>
</dbReference>
<name>A0A8T5VD67_9BRAD</name>
<reference evidence="6" key="2">
    <citation type="submission" date="2022-04" db="EMBL/GenBank/DDBJ databases">
        <authorList>
            <person name="Bromfield E.S.P."/>
            <person name="Cloutier S."/>
        </authorList>
    </citation>
    <scope>NUCLEOTIDE SEQUENCE</scope>
    <source>
        <strain evidence="6">1S5</strain>
    </source>
</reference>
<reference evidence="6" key="1">
    <citation type="journal article" date="2017" name="Syst. Appl. Microbiol.">
        <title>Soybeans inoculated with root zone soils of Canadian native legumes harbour diverse and novel Bradyrhizobium spp. that possess agricultural potential.</title>
        <authorList>
            <person name="Bromfield E.S.P."/>
            <person name="Cloutier S."/>
            <person name="Tambong J.T."/>
            <person name="Tran Thi T.V."/>
        </authorList>
    </citation>
    <scope>NUCLEOTIDE SEQUENCE</scope>
    <source>
        <strain evidence="6">1S5</strain>
    </source>
</reference>
<dbReference type="InterPro" id="IPR003439">
    <property type="entry name" value="ABC_transporter-like_ATP-bd"/>
</dbReference>
<dbReference type="InterPro" id="IPR015860">
    <property type="entry name" value="ABC_transpr_TagH-like"/>
</dbReference>
<dbReference type="GO" id="GO:0016020">
    <property type="term" value="C:membrane"/>
    <property type="evidence" value="ECO:0007669"/>
    <property type="project" value="InterPro"/>
</dbReference>
<dbReference type="GO" id="GO:0016887">
    <property type="term" value="F:ATP hydrolysis activity"/>
    <property type="evidence" value="ECO:0007669"/>
    <property type="project" value="InterPro"/>
</dbReference>
<evidence type="ECO:0000256" key="2">
    <source>
        <dbReference type="ARBA" id="ARBA00022448"/>
    </source>
</evidence>
<gene>
    <name evidence="6" type="ORF">HAP41_0000016455</name>
</gene>
<dbReference type="PANTHER" id="PTHR46743">
    <property type="entry name" value="TEICHOIC ACIDS EXPORT ATP-BINDING PROTEIN TAGH"/>
    <property type="match status" value="1"/>
</dbReference>
<dbReference type="CDD" id="cd03220">
    <property type="entry name" value="ABC_KpsT_Wzt"/>
    <property type="match status" value="1"/>
</dbReference>
<dbReference type="AlphaFoldDB" id="A0A8T5VD67"/>
<dbReference type="Pfam" id="PF00005">
    <property type="entry name" value="ABC_tran"/>
    <property type="match status" value="1"/>
</dbReference>
<evidence type="ECO:0000256" key="1">
    <source>
        <dbReference type="ARBA" id="ARBA00005417"/>
    </source>
</evidence>
<accession>A0A8T5VD67</accession>
<evidence type="ECO:0000256" key="5">
    <source>
        <dbReference type="ARBA" id="ARBA00024722"/>
    </source>
</evidence>
<evidence type="ECO:0000313" key="7">
    <source>
        <dbReference type="Proteomes" id="UP000551709"/>
    </source>
</evidence>
<evidence type="ECO:0000256" key="4">
    <source>
        <dbReference type="ARBA" id="ARBA00022840"/>
    </source>
</evidence>
<protein>
    <submittedName>
        <fullName evidence="6">ABC transporter ATP-binding protein</fullName>
    </submittedName>
</protein>
<keyword evidence="3" id="KW-0547">Nucleotide-binding</keyword>
<sequence length="261" mass="28655">MNTDNIQSELTMENVSVSFPIYHGGSRSLKKSLLFRSSGGHLATDANQRIVVEALRNVSTHIAAGDRVALIGSNGAGKTTLLRVMAGIYEPVVGTVRTRGTISPMLDIGLGIDPDISGYENVRMRGLILGMTSDEIASKMQDISDFTELGEYLDIPVRTYSSGMMTRLTFAVATSFAPEILLMDEWIMAGDDRFITKARHRIDNFVAKASILVLASHSAETCRQFCNKALWMDRGIIKAAGSLEEILEMYAETQRDRVELA</sequence>
<dbReference type="InterPro" id="IPR050683">
    <property type="entry name" value="Bact_Polysacc_Export_ATP-bd"/>
</dbReference>
<dbReference type="PROSITE" id="PS50893">
    <property type="entry name" value="ABC_TRANSPORTER_2"/>
    <property type="match status" value="1"/>
</dbReference>
<dbReference type="EMBL" id="CP096255">
    <property type="protein sequence ID" value="UPT91743.1"/>
    <property type="molecule type" value="Genomic_DNA"/>
</dbReference>
<dbReference type="SMART" id="SM00382">
    <property type="entry name" value="AAA"/>
    <property type="match status" value="1"/>
</dbReference>
<dbReference type="GO" id="GO:0140359">
    <property type="term" value="F:ABC-type transporter activity"/>
    <property type="evidence" value="ECO:0007669"/>
    <property type="project" value="InterPro"/>
</dbReference>
<dbReference type="Gene3D" id="3.40.50.300">
    <property type="entry name" value="P-loop containing nucleotide triphosphate hydrolases"/>
    <property type="match status" value="1"/>
</dbReference>
<dbReference type="PANTHER" id="PTHR46743:SF2">
    <property type="entry name" value="TEICHOIC ACIDS EXPORT ATP-BINDING PROTEIN TAGH"/>
    <property type="match status" value="1"/>
</dbReference>